<feature type="compositionally biased region" description="Polar residues" evidence="1">
    <location>
        <begin position="400"/>
        <end position="433"/>
    </location>
</feature>
<organism evidence="4 5">
    <name type="scientific">Corynebacterium singulare</name>
    <dbReference type="NCBI Taxonomy" id="161899"/>
    <lineage>
        <taxon>Bacteria</taxon>
        <taxon>Bacillati</taxon>
        <taxon>Actinomycetota</taxon>
        <taxon>Actinomycetes</taxon>
        <taxon>Mycobacteriales</taxon>
        <taxon>Corynebacteriaceae</taxon>
        <taxon>Corynebacterium</taxon>
    </lineage>
</organism>
<protein>
    <submittedName>
        <fullName evidence="4">Fimbrial isopeptide formation D2 domain</fullName>
    </submittedName>
</protein>
<proteinExistence type="predicted"/>
<dbReference type="NCBIfam" id="TIGR04226">
    <property type="entry name" value="RrgB_K2N_iso_D2"/>
    <property type="match status" value="1"/>
</dbReference>
<sequence>MTNIRHHAQFLCVLVVTILAGMLCAVLPTAQAEGNVSLINPDARGSLTVVKSAGDPFSQYGDPQRGGQPEPVKPIEGLVFKAHKVGGIDLTTNEGWQQATDLNIGDVVPTGSEHHRLDDGIEATTDASGTASFTDLDLGLYYVTELPGPAQEQGFNTIAPFLVSVPSTSDDGTSWNYDVNVNAKDQKLVGSKAVAKKCVEVGEDVQFGMSGTLPAPTREGTIARYEIVDPLAPELEYAGADEAFLTDVAAGDVTTQLDDADFTTHMDGSIVRFSLTESGLAKAATMRQSNPEVLVTWRFMVKVNAQPKDGKVLNNGYILPQGFPEFDLETTPGIPTNEVTVNVGECGETPGTTPTPGTGTPEPTPNDTPTPGKTPEETPGKTPDKTPGVTPNETPRDTPETTAENTPGETPDSTTGKTPDNTPQETPADTPDSTPDEGTPDRGPRETETSTTTNRFGIPLIIPVPLVPVPVPGPGIPGHPEEFDPREPVVLAGTPPEDTVVSETPSDSHLAMTGANVLRLAGAGLLLLIAGGYLATRTTREGEQ</sequence>
<name>A0A0B6F1A8_9CORY</name>
<dbReference type="EMBL" id="CP010827">
    <property type="protein sequence ID" value="AJI78230.1"/>
    <property type="molecule type" value="Genomic_DNA"/>
</dbReference>
<evidence type="ECO:0000256" key="1">
    <source>
        <dbReference type="SAM" id="MobiDB-lite"/>
    </source>
</evidence>
<feature type="compositionally biased region" description="Low complexity" evidence="1">
    <location>
        <begin position="344"/>
        <end position="361"/>
    </location>
</feature>
<dbReference type="InterPro" id="IPR048052">
    <property type="entry name" value="FM1-like"/>
</dbReference>
<feature type="compositionally biased region" description="Basic and acidic residues" evidence="1">
    <location>
        <begin position="439"/>
        <end position="448"/>
    </location>
</feature>
<dbReference type="KEGG" id="csx:CSING_03415"/>
<evidence type="ECO:0000313" key="5">
    <source>
        <dbReference type="Proteomes" id="UP000031890"/>
    </source>
</evidence>
<feature type="domain" description="Gram-positive pilin subunit D1 N-terminal" evidence="3">
    <location>
        <begin position="72"/>
        <end position="184"/>
    </location>
</feature>
<dbReference type="Pfam" id="PF16555">
    <property type="entry name" value="GramPos_pilinD1"/>
    <property type="match status" value="1"/>
</dbReference>
<evidence type="ECO:0000313" key="4">
    <source>
        <dbReference type="EMBL" id="AJI78230.1"/>
    </source>
</evidence>
<dbReference type="NCBIfam" id="NF033902">
    <property type="entry name" value="iso_D2_wall_anc"/>
    <property type="match status" value="1"/>
</dbReference>
<dbReference type="Gene3D" id="2.60.40.740">
    <property type="match status" value="1"/>
</dbReference>
<dbReference type="GO" id="GO:0005975">
    <property type="term" value="P:carbohydrate metabolic process"/>
    <property type="evidence" value="ECO:0007669"/>
    <property type="project" value="UniProtKB-ARBA"/>
</dbReference>
<dbReference type="InterPro" id="IPR032364">
    <property type="entry name" value="GramPos_pilinD1_N"/>
</dbReference>
<dbReference type="AlphaFoldDB" id="A0A0B6F1A8"/>
<feature type="compositionally biased region" description="Basic and acidic residues" evidence="1">
    <location>
        <begin position="374"/>
        <end position="384"/>
    </location>
</feature>
<feature type="signal peptide" evidence="2">
    <location>
        <begin position="1"/>
        <end position="32"/>
    </location>
</feature>
<evidence type="ECO:0000259" key="3">
    <source>
        <dbReference type="Pfam" id="PF16555"/>
    </source>
</evidence>
<dbReference type="STRING" id="161899.CSING_03415"/>
<dbReference type="HOGENOM" id="CLU_607956_0_0_11"/>
<dbReference type="Proteomes" id="UP000031890">
    <property type="component" value="Chromosome"/>
</dbReference>
<feature type="chain" id="PRO_5002108826" evidence="2">
    <location>
        <begin position="33"/>
        <end position="544"/>
    </location>
</feature>
<dbReference type="InterPro" id="IPR013783">
    <property type="entry name" value="Ig-like_fold"/>
</dbReference>
<evidence type="ECO:0000256" key="2">
    <source>
        <dbReference type="SAM" id="SignalP"/>
    </source>
</evidence>
<keyword evidence="2" id="KW-0732">Signal</keyword>
<accession>A0A0B6F1A8</accession>
<dbReference type="Gene3D" id="2.60.40.10">
    <property type="entry name" value="Immunoglobulins"/>
    <property type="match status" value="1"/>
</dbReference>
<dbReference type="InterPro" id="IPR026466">
    <property type="entry name" value="Fim_isopep_form_D2_dom"/>
</dbReference>
<gene>
    <name evidence="4" type="ORF">CSING_03415</name>
</gene>
<feature type="region of interest" description="Disordered" evidence="1">
    <location>
        <begin position="335"/>
        <end position="457"/>
    </location>
</feature>
<reference evidence="4 5" key="1">
    <citation type="journal article" date="2015" name="Genome Announc.">
        <title>Complete Genome Sequence and Annotation of Corynebacterium singulare DSM 44357, Isolated from a Human Semen Specimen.</title>
        <authorList>
            <person name="Merten M."/>
            <person name="Brinkrolf K."/>
            <person name="Albersmeier A."/>
            <person name="Kutter Y."/>
            <person name="Ruckert C."/>
            <person name="Tauch A."/>
        </authorList>
    </citation>
    <scope>NUCLEOTIDE SEQUENCE [LARGE SCALE GENOMIC DNA]</scope>
    <source>
        <strain evidence="4">IBS B52218</strain>
    </source>
</reference>